<accession>A0A1Y2C6A8</accession>
<dbReference type="Gene3D" id="2.130.10.10">
    <property type="entry name" value="YVTN repeat-like/Quinoprotein amine dehydrogenase"/>
    <property type="match status" value="3"/>
</dbReference>
<dbReference type="GO" id="GO:0000398">
    <property type="term" value="P:mRNA splicing, via spliceosome"/>
    <property type="evidence" value="ECO:0007669"/>
    <property type="project" value="TreeGrafter"/>
</dbReference>
<dbReference type="SUPFAM" id="SSF50978">
    <property type="entry name" value="WD40 repeat-like"/>
    <property type="match status" value="1"/>
</dbReference>
<dbReference type="PROSITE" id="PS00678">
    <property type="entry name" value="WD_REPEATS_1"/>
    <property type="match status" value="1"/>
</dbReference>
<name>A0A1Y2C6A8_9FUNG</name>
<dbReference type="Pfam" id="PF00400">
    <property type="entry name" value="WD40"/>
    <property type="match status" value="6"/>
</dbReference>
<dbReference type="CDD" id="cd00200">
    <property type="entry name" value="WD40"/>
    <property type="match status" value="1"/>
</dbReference>
<dbReference type="InterPro" id="IPR015943">
    <property type="entry name" value="WD40/YVTN_repeat-like_dom_sf"/>
</dbReference>
<evidence type="ECO:0000313" key="7">
    <source>
        <dbReference type="Proteomes" id="UP000193920"/>
    </source>
</evidence>
<dbReference type="PANTHER" id="PTHR19846:SF0">
    <property type="entry name" value="PRE-MRNA PROCESSING FACTOR 4"/>
    <property type="match status" value="1"/>
</dbReference>
<feature type="repeat" description="WD" evidence="3">
    <location>
        <begin position="249"/>
        <end position="298"/>
    </location>
</feature>
<evidence type="ECO:0000256" key="2">
    <source>
        <dbReference type="ARBA" id="ARBA00022737"/>
    </source>
</evidence>
<dbReference type="SMART" id="SM00500">
    <property type="entry name" value="SFM"/>
    <property type="match status" value="1"/>
</dbReference>
<dbReference type="FunFam" id="2.130.10.10:FF:001211">
    <property type="entry name" value="CBN-PRP-4 protein"/>
    <property type="match status" value="1"/>
</dbReference>
<feature type="repeat" description="WD" evidence="3">
    <location>
        <begin position="383"/>
        <end position="424"/>
    </location>
</feature>
<feature type="repeat" description="WD" evidence="3">
    <location>
        <begin position="531"/>
        <end position="569"/>
    </location>
</feature>
<organism evidence="6 7">
    <name type="scientific">Neocallimastix californiae</name>
    <dbReference type="NCBI Taxonomy" id="1754190"/>
    <lineage>
        <taxon>Eukaryota</taxon>
        <taxon>Fungi</taxon>
        <taxon>Fungi incertae sedis</taxon>
        <taxon>Chytridiomycota</taxon>
        <taxon>Chytridiomycota incertae sedis</taxon>
        <taxon>Neocallimastigomycetes</taxon>
        <taxon>Neocallimastigales</taxon>
        <taxon>Neocallimastigaceae</taxon>
        <taxon>Neocallimastix</taxon>
    </lineage>
</organism>
<dbReference type="GO" id="GO:0046540">
    <property type="term" value="C:U4/U6 x U5 tri-snRNP complex"/>
    <property type="evidence" value="ECO:0007669"/>
    <property type="project" value="EnsemblFungi"/>
</dbReference>
<dbReference type="SMART" id="SM00320">
    <property type="entry name" value="WD40"/>
    <property type="match status" value="7"/>
</dbReference>
<dbReference type="Gene3D" id="4.10.280.110">
    <property type="entry name" value="Pre-mRNA processing factor 4 domain"/>
    <property type="match status" value="1"/>
</dbReference>
<keyword evidence="7" id="KW-1185">Reference proteome</keyword>
<dbReference type="GO" id="GO:0017070">
    <property type="term" value="F:U6 snRNA binding"/>
    <property type="evidence" value="ECO:0007669"/>
    <property type="project" value="TreeGrafter"/>
</dbReference>
<dbReference type="PRINTS" id="PR00320">
    <property type="entry name" value="GPROTEINBRPT"/>
</dbReference>
<dbReference type="AlphaFoldDB" id="A0A1Y2C6A8"/>
<dbReference type="InterPro" id="IPR036285">
    <property type="entry name" value="PRP4-like_sf"/>
</dbReference>
<dbReference type="Proteomes" id="UP000193920">
    <property type="component" value="Unassembled WGS sequence"/>
</dbReference>
<reference evidence="6 7" key="1">
    <citation type="submission" date="2016-08" db="EMBL/GenBank/DDBJ databases">
        <title>A Parts List for Fungal Cellulosomes Revealed by Comparative Genomics.</title>
        <authorList>
            <consortium name="DOE Joint Genome Institute"/>
            <person name="Haitjema C.H."/>
            <person name="Gilmore S.P."/>
            <person name="Henske J.K."/>
            <person name="Solomon K.V."/>
            <person name="De Groot R."/>
            <person name="Kuo A."/>
            <person name="Mondo S.J."/>
            <person name="Salamov A.A."/>
            <person name="Labutti K."/>
            <person name="Zhao Z."/>
            <person name="Chiniquy J."/>
            <person name="Barry K."/>
            <person name="Brewer H.M."/>
            <person name="Purvine S.O."/>
            <person name="Wright A.T."/>
            <person name="Boxma B."/>
            <person name="Van Alen T."/>
            <person name="Hackstein J.H."/>
            <person name="Baker S.E."/>
            <person name="Grigoriev I.V."/>
            <person name="O'Malley M.A."/>
        </authorList>
    </citation>
    <scope>NUCLEOTIDE SEQUENCE [LARGE SCALE GENOMIC DNA]</scope>
    <source>
        <strain evidence="6 7">G1</strain>
    </source>
</reference>
<dbReference type="InterPro" id="IPR019775">
    <property type="entry name" value="WD40_repeat_CS"/>
</dbReference>
<feature type="repeat" description="WD" evidence="3">
    <location>
        <begin position="299"/>
        <end position="340"/>
    </location>
</feature>
<dbReference type="SUPFAM" id="SSF158230">
    <property type="entry name" value="PRP4-like"/>
    <property type="match status" value="1"/>
</dbReference>
<feature type="region of interest" description="Disordered" evidence="4">
    <location>
        <begin position="114"/>
        <end position="139"/>
    </location>
</feature>
<proteinExistence type="predicted"/>
<feature type="repeat" description="WD" evidence="3">
    <location>
        <begin position="504"/>
        <end position="530"/>
    </location>
</feature>
<feature type="domain" description="Pre-mRNA processing factor 4 (PRP4)-like" evidence="5">
    <location>
        <begin position="80"/>
        <end position="132"/>
    </location>
</feature>
<dbReference type="PANTHER" id="PTHR19846">
    <property type="entry name" value="WD40 REPEAT PROTEIN"/>
    <property type="match status" value="1"/>
</dbReference>
<dbReference type="PROSITE" id="PS50294">
    <property type="entry name" value="WD_REPEATS_REGION"/>
    <property type="match status" value="4"/>
</dbReference>
<dbReference type="EMBL" id="MCOG01000120">
    <property type="protein sequence ID" value="ORY42414.1"/>
    <property type="molecule type" value="Genomic_DNA"/>
</dbReference>
<evidence type="ECO:0000256" key="3">
    <source>
        <dbReference type="PROSITE-ProRule" id="PRU00221"/>
    </source>
</evidence>
<evidence type="ECO:0000256" key="1">
    <source>
        <dbReference type="ARBA" id="ARBA00022574"/>
    </source>
</evidence>
<dbReference type="PROSITE" id="PS50082">
    <property type="entry name" value="WD_REPEATS_2"/>
    <property type="match status" value="6"/>
</dbReference>
<evidence type="ECO:0000256" key="4">
    <source>
        <dbReference type="SAM" id="MobiDB-lite"/>
    </source>
</evidence>
<gene>
    <name evidence="6" type="ORF">LY90DRAFT_458281</name>
</gene>
<dbReference type="InterPro" id="IPR020472">
    <property type="entry name" value="WD40_PAC1"/>
</dbReference>
<dbReference type="GO" id="GO:0030621">
    <property type="term" value="F:U4 snRNA binding"/>
    <property type="evidence" value="ECO:0007669"/>
    <property type="project" value="TreeGrafter"/>
</dbReference>
<evidence type="ECO:0000313" key="6">
    <source>
        <dbReference type="EMBL" id="ORY42414.1"/>
    </source>
</evidence>
<keyword evidence="1 3" id="KW-0853">WD repeat</keyword>
<dbReference type="OrthoDB" id="540662at2759"/>
<dbReference type="STRING" id="1754190.A0A1Y2C6A8"/>
<protein>
    <submittedName>
        <fullName evidence="6">WD40 repeat-like protein</fullName>
    </submittedName>
</protein>
<sequence length="569" mass="65148">MDVDPPKKRIYYGSLEDVERARIEAGINVGVEEKGKTLDELEEEDNYEYDESTKIAKAEQQAILDEFERKKKARNIAVPTDDKKVRLRLRELGEPITLFGEGPAERRDRLREHLSRLSGEEIEMEKEQEEEEKEKEKEEKEVAEEFYTIGTKNLLDARRYITLYSLKRAHTRLEEQRQELMIPIPQRKKLRHDLYSDLKKYTILSSQIGEDRPLPYITVSPNSQYICTASYSGLVKLFKIPTLENCFTFKGHKERLSGLAWHPQATLSMSTSSVNLASCSADGAIHLWSLESDIPLAKLEGHNARVARVAFHPSGRFLGSASFDGSWRLFDIDTTEELLLQEGHSREVYAIDFQCDGSLVATGGLDSIGRVWDLRSGRSIMILLGHVNNILSIDWSPNGYQVATGSADNTIKIWDIRQGKTLKTIPAHTNLVSQVRYWHANLEDSDPEKIHGHDIYDAAEAQGPKDVEMTDADSNSKVEAQRKKLEIAEVYLEDEERYRKKYLSGSYLVSSSYDQTIKIWSEGDYKLLRTLPGHENKIMCMDVSQDGRYIVSSSYDRTFKLWASEDLEY</sequence>
<keyword evidence="2" id="KW-0677">Repeat</keyword>
<feature type="repeat" description="WD" evidence="3">
    <location>
        <begin position="341"/>
        <end position="382"/>
    </location>
</feature>
<dbReference type="FunFam" id="2.130.10.10:FF:000443">
    <property type="entry name" value="U4/U6 small nuclear ribonucleoprotein Prp4"/>
    <property type="match status" value="1"/>
</dbReference>
<evidence type="ECO:0000259" key="5">
    <source>
        <dbReference type="SMART" id="SM00500"/>
    </source>
</evidence>
<dbReference type="Pfam" id="PF08799">
    <property type="entry name" value="PRP4"/>
    <property type="match status" value="1"/>
</dbReference>
<dbReference type="InterPro" id="IPR014906">
    <property type="entry name" value="PRP4-like"/>
</dbReference>
<dbReference type="InterPro" id="IPR036322">
    <property type="entry name" value="WD40_repeat_dom_sf"/>
</dbReference>
<feature type="compositionally biased region" description="Acidic residues" evidence="4">
    <location>
        <begin position="120"/>
        <end position="133"/>
    </location>
</feature>
<comment type="caution">
    <text evidence="6">The sequence shown here is derived from an EMBL/GenBank/DDBJ whole genome shotgun (WGS) entry which is preliminary data.</text>
</comment>
<dbReference type="InterPro" id="IPR001680">
    <property type="entry name" value="WD40_rpt"/>
</dbReference>